<evidence type="ECO:0000313" key="4">
    <source>
        <dbReference type="Proteomes" id="UP000177982"/>
    </source>
</evidence>
<sequence length="183" mass="21850">MVHFGREEGRMPFNEYDFYRLLFENICNSCSMFKKSAWEAVGGFDETMKDGYEDWDFWIRLGENGYHGMLIREYLFFYRKRKSSMLLDAQKKDWQLYRQIVRNHSAIYTSDRLARIRNEWGHGNLAIGINVLDTIPPIARNILLRMNKKLIRERLTSPGTWMRHPASSFMKILPSHLFQKSDI</sequence>
<dbReference type="SUPFAM" id="SSF53448">
    <property type="entry name" value="Nucleotide-diphospho-sugar transferases"/>
    <property type="match status" value="1"/>
</dbReference>
<dbReference type="GO" id="GO:0044010">
    <property type="term" value="P:single-species biofilm formation"/>
    <property type="evidence" value="ECO:0007669"/>
    <property type="project" value="TreeGrafter"/>
</dbReference>
<keyword evidence="1" id="KW-0808">Transferase</keyword>
<name>A0A1G2L154_9BACT</name>
<protein>
    <recommendedName>
        <fullName evidence="2">Galactosyltransferase C-terminal domain-containing protein</fullName>
    </recommendedName>
</protein>
<organism evidence="3 4">
    <name type="scientific">Candidatus Sungbacteria bacterium RIFCSPLOWO2_01_FULL_47_10</name>
    <dbReference type="NCBI Taxonomy" id="1802276"/>
    <lineage>
        <taxon>Bacteria</taxon>
        <taxon>Candidatus Sungiibacteriota</taxon>
    </lineage>
</organism>
<dbReference type="EMBL" id="MHQO01000052">
    <property type="protein sequence ID" value="OHA05403.1"/>
    <property type="molecule type" value="Genomic_DNA"/>
</dbReference>
<evidence type="ECO:0000259" key="2">
    <source>
        <dbReference type="Pfam" id="PF02709"/>
    </source>
</evidence>
<evidence type="ECO:0000313" key="3">
    <source>
        <dbReference type="EMBL" id="OHA05403.1"/>
    </source>
</evidence>
<dbReference type="InterPro" id="IPR027791">
    <property type="entry name" value="Galactosyl_T_C"/>
</dbReference>
<dbReference type="InterPro" id="IPR050834">
    <property type="entry name" value="Glycosyltransf_2"/>
</dbReference>
<accession>A0A1G2L154</accession>
<dbReference type="GO" id="GO:0016740">
    <property type="term" value="F:transferase activity"/>
    <property type="evidence" value="ECO:0007669"/>
    <property type="project" value="UniProtKB-KW"/>
</dbReference>
<dbReference type="Gene3D" id="3.90.550.10">
    <property type="entry name" value="Spore Coat Polysaccharide Biosynthesis Protein SpsA, Chain A"/>
    <property type="match status" value="1"/>
</dbReference>
<dbReference type="PANTHER" id="PTHR43685:SF2">
    <property type="entry name" value="GLYCOSYLTRANSFERASE 2-LIKE DOMAIN-CONTAINING PROTEIN"/>
    <property type="match status" value="1"/>
</dbReference>
<gene>
    <name evidence="3" type="ORF">A2934_00065</name>
</gene>
<dbReference type="Proteomes" id="UP000177982">
    <property type="component" value="Unassembled WGS sequence"/>
</dbReference>
<dbReference type="PANTHER" id="PTHR43685">
    <property type="entry name" value="GLYCOSYLTRANSFERASE"/>
    <property type="match status" value="1"/>
</dbReference>
<feature type="domain" description="Galactosyltransferase C-terminal" evidence="2">
    <location>
        <begin position="19"/>
        <end position="67"/>
    </location>
</feature>
<proteinExistence type="predicted"/>
<comment type="caution">
    <text evidence="3">The sequence shown here is derived from an EMBL/GenBank/DDBJ whole genome shotgun (WGS) entry which is preliminary data.</text>
</comment>
<dbReference type="AlphaFoldDB" id="A0A1G2L154"/>
<reference evidence="3 4" key="1">
    <citation type="journal article" date="2016" name="Nat. Commun.">
        <title>Thousands of microbial genomes shed light on interconnected biogeochemical processes in an aquifer system.</title>
        <authorList>
            <person name="Anantharaman K."/>
            <person name="Brown C.T."/>
            <person name="Hug L.A."/>
            <person name="Sharon I."/>
            <person name="Castelle C.J."/>
            <person name="Probst A.J."/>
            <person name="Thomas B.C."/>
            <person name="Singh A."/>
            <person name="Wilkins M.J."/>
            <person name="Karaoz U."/>
            <person name="Brodie E.L."/>
            <person name="Williams K.H."/>
            <person name="Hubbard S.S."/>
            <person name="Banfield J.F."/>
        </authorList>
    </citation>
    <scope>NUCLEOTIDE SEQUENCE [LARGE SCALE GENOMIC DNA]</scope>
</reference>
<dbReference type="InterPro" id="IPR029044">
    <property type="entry name" value="Nucleotide-diphossugar_trans"/>
</dbReference>
<dbReference type="Pfam" id="PF02709">
    <property type="entry name" value="Glyco_transf_7C"/>
    <property type="match status" value="1"/>
</dbReference>
<evidence type="ECO:0000256" key="1">
    <source>
        <dbReference type="ARBA" id="ARBA00022679"/>
    </source>
</evidence>